<name>A0A0C1UQK4_9CYAN</name>
<reference evidence="1" key="1">
    <citation type="submission" date="2014-11" db="EMBL/GenBank/DDBJ databases">
        <authorList>
            <person name="Malar M.C."/>
            <person name="Sen D."/>
            <person name="Tripathy S."/>
        </authorList>
    </citation>
    <scope>NUCLEOTIDE SEQUENCE</scope>
    <source>
        <strain evidence="1">BDU141951</strain>
    </source>
</reference>
<reference evidence="1" key="3">
    <citation type="submission" date="2020-02" db="EMBL/GenBank/DDBJ databases">
        <authorList>
            <person name="Sarangi A.N."/>
            <person name="Ghosh S."/>
            <person name="Mukherjee M."/>
            <person name="Tripathy S."/>
        </authorList>
    </citation>
    <scope>NUCLEOTIDE SEQUENCE</scope>
    <source>
        <strain evidence="1">BDU141951</strain>
    </source>
</reference>
<organism evidence="1">
    <name type="scientific">Lyngbya confervoides BDU141951</name>
    <dbReference type="NCBI Taxonomy" id="1574623"/>
    <lineage>
        <taxon>Bacteria</taxon>
        <taxon>Bacillati</taxon>
        <taxon>Cyanobacteriota</taxon>
        <taxon>Cyanophyceae</taxon>
        <taxon>Oscillatoriophycideae</taxon>
        <taxon>Oscillatoriales</taxon>
        <taxon>Microcoleaceae</taxon>
        <taxon>Lyngbya</taxon>
    </lineage>
</organism>
<proteinExistence type="predicted"/>
<reference evidence="1" key="2">
    <citation type="journal article" date="2015" name="Genome Announc.">
        <title>Draft Genome Sequence of Filamentous Marine Cyanobacterium Lyngbya confervoides Strain BDU141951.</title>
        <authorList>
            <person name="Chandrababunaidu M.M."/>
            <person name="Sen D."/>
            <person name="Tripathy S."/>
        </authorList>
    </citation>
    <scope>NUCLEOTIDE SEQUENCE</scope>
    <source>
        <strain evidence="1">BDU141951</strain>
    </source>
</reference>
<accession>A0A0C1UQK4</accession>
<evidence type="ECO:0000313" key="1">
    <source>
        <dbReference type="EMBL" id="NEV68043.1"/>
    </source>
</evidence>
<sequence length="122" mass="14247">MKQSKSRTTIHQQLTKWEKGEIDVASIKAWAEEILDTDTWQTFIDDWTEGDEESVSLEILRTLEMADINLLTAHDIPTLKELLRIDNLATFHEKKDAHFRQVDYAKRKEELAGVPFYKKATK</sequence>
<comment type="caution">
    <text evidence="1">The sequence shown here is derived from an EMBL/GenBank/DDBJ whole genome shotgun (WGS) entry which is preliminary data.</text>
</comment>
<dbReference type="EMBL" id="JTHE02000003">
    <property type="protein sequence ID" value="NEV68043.1"/>
    <property type="molecule type" value="Genomic_DNA"/>
</dbReference>
<protein>
    <submittedName>
        <fullName evidence="1">Uncharacterized protein</fullName>
    </submittedName>
</protein>
<dbReference type="AlphaFoldDB" id="A0A0C1UQK4"/>
<gene>
    <name evidence="1" type="ORF">QQ91_013060</name>
</gene>